<gene>
    <name evidence="1" type="ORF">AWB74_08397</name>
</gene>
<evidence type="ECO:0000313" key="2">
    <source>
        <dbReference type="Proteomes" id="UP000055019"/>
    </source>
</evidence>
<dbReference type="PANTHER" id="PTHR28004">
    <property type="entry name" value="ZGC:162816-RELATED"/>
    <property type="match status" value="1"/>
</dbReference>
<dbReference type="InterPro" id="IPR029066">
    <property type="entry name" value="PLP-binding_barrel"/>
</dbReference>
<protein>
    <submittedName>
        <fullName evidence="1">Alanine racemase</fullName>
    </submittedName>
</protein>
<dbReference type="GO" id="GO:0008721">
    <property type="term" value="F:D-serine ammonia-lyase activity"/>
    <property type="evidence" value="ECO:0007669"/>
    <property type="project" value="TreeGrafter"/>
</dbReference>
<proteinExistence type="predicted"/>
<keyword evidence="2" id="KW-1185">Reference proteome</keyword>
<comment type="caution">
    <text evidence="1">The sequence shown here is derived from an EMBL/GenBank/DDBJ whole genome shotgun (WGS) entry which is preliminary data.</text>
</comment>
<dbReference type="Proteomes" id="UP000055019">
    <property type="component" value="Unassembled WGS sequence"/>
</dbReference>
<sequence>MELQTLNTPAALIDVERMTRNIERMQHRLNALGASFRPHVKTTNCNQVAQAQMDAGARSTCIIIGSGTASKRVQLLNAPKPRPDCDGGFFAPFREAHVFLQPSIKPSARAMNLRLRYRPAHTST</sequence>
<dbReference type="AlphaFoldDB" id="A0A158L423"/>
<accession>A0A158L423</accession>
<dbReference type="Gene3D" id="3.20.20.10">
    <property type="entry name" value="Alanine racemase"/>
    <property type="match status" value="1"/>
</dbReference>
<organism evidence="1 2">
    <name type="scientific">Caballeronia arvi</name>
    <dbReference type="NCBI Taxonomy" id="1777135"/>
    <lineage>
        <taxon>Bacteria</taxon>
        <taxon>Pseudomonadati</taxon>
        <taxon>Pseudomonadota</taxon>
        <taxon>Betaproteobacteria</taxon>
        <taxon>Burkholderiales</taxon>
        <taxon>Burkholderiaceae</taxon>
        <taxon>Caballeronia</taxon>
    </lineage>
</organism>
<dbReference type="EMBL" id="FCOM02000112">
    <property type="protein sequence ID" value="SAL88082.1"/>
    <property type="molecule type" value="Genomic_DNA"/>
</dbReference>
<name>A0A158L423_9BURK</name>
<dbReference type="GO" id="GO:0036088">
    <property type="term" value="P:D-serine catabolic process"/>
    <property type="evidence" value="ECO:0007669"/>
    <property type="project" value="TreeGrafter"/>
</dbReference>
<dbReference type="PANTHER" id="PTHR28004:SF2">
    <property type="entry name" value="D-SERINE DEHYDRATASE"/>
    <property type="match status" value="1"/>
</dbReference>
<dbReference type="InterPro" id="IPR051466">
    <property type="entry name" value="D-amino_acid_metab_enzyme"/>
</dbReference>
<reference evidence="1" key="1">
    <citation type="submission" date="2016-01" db="EMBL/GenBank/DDBJ databases">
        <authorList>
            <person name="Peeters C."/>
        </authorList>
    </citation>
    <scope>NUCLEOTIDE SEQUENCE [LARGE SCALE GENOMIC DNA]</scope>
    <source>
        <strain evidence="1">LMG 29317</strain>
    </source>
</reference>
<evidence type="ECO:0000313" key="1">
    <source>
        <dbReference type="EMBL" id="SAL88082.1"/>
    </source>
</evidence>
<dbReference type="SUPFAM" id="SSF51419">
    <property type="entry name" value="PLP-binding barrel"/>
    <property type="match status" value="1"/>
</dbReference>